<dbReference type="CDD" id="cd02002">
    <property type="entry name" value="TPP_BFDC"/>
    <property type="match status" value="1"/>
</dbReference>
<dbReference type="InterPro" id="IPR029061">
    <property type="entry name" value="THDP-binding"/>
</dbReference>
<dbReference type="SUPFAM" id="SSF52467">
    <property type="entry name" value="DHS-like NAD/FAD-binding domain"/>
    <property type="match status" value="1"/>
</dbReference>
<gene>
    <name evidence="5" type="ORF">ebA5686</name>
</gene>
<keyword evidence="6" id="KW-1185">Reference proteome</keyword>
<dbReference type="eggNOG" id="COG0028">
    <property type="taxonomic scope" value="Bacteria"/>
</dbReference>
<comment type="similarity">
    <text evidence="1">Belongs to the TPP enzyme family.</text>
</comment>
<keyword evidence="2" id="KW-0786">Thiamine pyrophosphate</keyword>
<feature type="domain" description="Thiamine pyrophosphate enzyme N-terminal TPP-binding" evidence="4">
    <location>
        <begin position="4"/>
        <end position="127"/>
    </location>
</feature>
<dbReference type="GO" id="GO:0030976">
    <property type="term" value="F:thiamine pyrophosphate binding"/>
    <property type="evidence" value="ECO:0007669"/>
    <property type="project" value="InterPro"/>
</dbReference>
<evidence type="ECO:0000256" key="2">
    <source>
        <dbReference type="ARBA" id="ARBA00023052"/>
    </source>
</evidence>
<dbReference type="InterPro" id="IPR011766">
    <property type="entry name" value="TPP_enzyme_TPP-bd"/>
</dbReference>
<dbReference type="STRING" id="76114.ebA5686"/>
<accession>Q5P007</accession>
<dbReference type="GO" id="GO:0000287">
    <property type="term" value="F:magnesium ion binding"/>
    <property type="evidence" value="ECO:0007669"/>
    <property type="project" value="InterPro"/>
</dbReference>
<dbReference type="KEGG" id="eba:ebA5686"/>
<dbReference type="RefSeq" id="WP_011239022.1">
    <property type="nucleotide sequence ID" value="NC_006513.1"/>
</dbReference>
<protein>
    <submittedName>
        <fullName evidence="5">TPP-containing decarboxylase related to benzoylformate decarboxylase or acetolactate synthase</fullName>
    </submittedName>
</protein>
<evidence type="ECO:0000259" key="3">
    <source>
        <dbReference type="Pfam" id="PF02775"/>
    </source>
</evidence>
<evidence type="ECO:0000256" key="1">
    <source>
        <dbReference type="ARBA" id="ARBA00007812"/>
    </source>
</evidence>
<feature type="domain" description="Thiamine pyrophosphate enzyme TPP-binding" evidence="3">
    <location>
        <begin position="418"/>
        <end position="551"/>
    </location>
</feature>
<dbReference type="PANTHER" id="PTHR18968:SF164">
    <property type="entry name" value="PYRUVATE DECARBOXYLASE"/>
    <property type="match status" value="1"/>
</dbReference>
<reference evidence="5 6" key="1">
    <citation type="journal article" date="2005" name="Arch. Microbiol.">
        <title>The genome sequence of an anaerobic aromatic-degrading denitrifying bacterium, strain EbN1.</title>
        <authorList>
            <person name="Rabus R."/>
            <person name="Kube M."/>
            <person name="Heider J."/>
            <person name="Beck A."/>
            <person name="Heitmann K."/>
            <person name="Widdel F."/>
            <person name="Reinhardt R."/>
        </authorList>
    </citation>
    <scope>NUCLEOTIDE SEQUENCE [LARGE SCALE GENOMIC DNA]</scope>
    <source>
        <strain evidence="5 6">EbN1</strain>
    </source>
</reference>
<dbReference type="HOGENOM" id="CLU_013748_4_0_4"/>
<dbReference type="SUPFAM" id="SSF52518">
    <property type="entry name" value="Thiamin diphosphate-binding fold (THDP-binding)"/>
    <property type="match status" value="2"/>
</dbReference>
<dbReference type="PROSITE" id="PS00187">
    <property type="entry name" value="TPP_ENZYMES"/>
    <property type="match status" value="1"/>
</dbReference>
<dbReference type="InterPro" id="IPR029035">
    <property type="entry name" value="DHS-like_NAD/FAD-binding_dom"/>
</dbReference>
<dbReference type="Pfam" id="PF02776">
    <property type="entry name" value="TPP_enzyme_N"/>
    <property type="match status" value="1"/>
</dbReference>
<dbReference type="GO" id="GO:0050660">
    <property type="term" value="F:flavin adenine dinucleotide binding"/>
    <property type="evidence" value="ECO:0007669"/>
    <property type="project" value="TreeGrafter"/>
</dbReference>
<evidence type="ECO:0000313" key="6">
    <source>
        <dbReference type="Proteomes" id="UP000006552"/>
    </source>
</evidence>
<name>Q5P007_AROAE</name>
<dbReference type="GO" id="GO:0003984">
    <property type="term" value="F:acetolactate synthase activity"/>
    <property type="evidence" value="ECO:0007669"/>
    <property type="project" value="TreeGrafter"/>
</dbReference>
<dbReference type="CDD" id="cd07035">
    <property type="entry name" value="TPP_PYR_POX_like"/>
    <property type="match status" value="1"/>
</dbReference>
<dbReference type="NCBIfam" id="NF006203">
    <property type="entry name" value="PRK08327.1"/>
    <property type="match status" value="1"/>
</dbReference>
<dbReference type="Gene3D" id="3.40.50.1220">
    <property type="entry name" value="TPP-binding domain"/>
    <property type="match status" value="1"/>
</dbReference>
<proteinExistence type="inferred from homology"/>
<dbReference type="InterPro" id="IPR000399">
    <property type="entry name" value="TPP-bd_CS"/>
</dbReference>
<dbReference type="GO" id="GO:0009099">
    <property type="term" value="P:L-valine biosynthetic process"/>
    <property type="evidence" value="ECO:0007669"/>
    <property type="project" value="TreeGrafter"/>
</dbReference>
<dbReference type="GO" id="GO:0009097">
    <property type="term" value="P:isoleucine biosynthetic process"/>
    <property type="evidence" value="ECO:0007669"/>
    <property type="project" value="TreeGrafter"/>
</dbReference>
<dbReference type="InterPro" id="IPR012001">
    <property type="entry name" value="Thiamin_PyroP_enz_TPP-bd_dom"/>
</dbReference>
<evidence type="ECO:0000259" key="4">
    <source>
        <dbReference type="Pfam" id="PF02776"/>
    </source>
</evidence>
<dbReference type="Proteomes" id="UP000006552">
    <property type="component" value="Chromosome"/>
</dbReference>
<dbReference type="GO" id="GO:0005948">
    <property type="term" value="C:acetolactate synthase complex"/>
    <property type="evidence" value="ECO:0007669"/>
    <property type="project" value="TreeGrafter"/>
</dbReference>
<sequence>MSRTAAHLFLEGLQETGIEYLFCNLGTDHVPLIEEIARWREAGRNPPTPILCPHENLAIHMACGYAMCTGRGQAVFVHVDAGTANAAMGLHNLFRSRVPVLLFAGKAPFTQRGELLGTRDTYVNFLQEPYDMASLVRPYVKWTYDLPSGIVAKEVLRRAHSVMHSDPPGPVFLTAAREVLAAACPDESAQRFCAERYGAVAAAGLDDASVMQIADRLLAARNPILITSYSGRNPACPPIIDELARLTGMRVYESNPVYLNIPHDSPCFSGFSASSDIAEADFGLLVDVDVPWIPKFAHENPATQWAHVDIDVIKKDLPMWGFPSHLRFEADSCRVLQRLLELIRERASPEYRRSAQSRVAELSRRRQVAAADAQAAARCGAGPMSAAYVAAQLNEVIAEGDIVVHEAITNVLPVLTQIKRNRPGTLFGNGGGGLGFGGGAALGAKLACPERTVFHITGDASFCFSAPTPVYMVAKQCKLPIFTIVLDNAGWGAVKGATLRVYPDGAARAAGAYQALVGEDIRYEKVGEAAGAYGEWVDEPAELPGAIGRCMRELADGRSAILVARIDSF</sequence>
<dbReference type="PANTHER" id="PTHR18968">
    <property type="entry name" value="THIAMINE PYROPHOSPHATE ENZYMES"/>
    <property type="match status" value="1"/>
</dbReference>
<dbReference type="InterPro" id="IPR045229">
    <property type="entry name" value="TPP_enz"/>
</dbReference>
<dbReference type="Gene3D" id="3.40.50.970">
    <property type="match status" value="2"/>
</dbReference>
<dbReference type="Pfam" id="PF02775">
    <property type="entry name" value="TPP_enzyme_C"/>
    <property type="match status" value="1"/>
</dbReference>
<dbReference type="EMBL" id="CR555306">
    <property type="protein sequence ID" value="CAI09357.1"/>
    <property type="molecule type" value="Genomic_DNA"/>
</dbReference>
<organism evidence="5 6">
    <name type="scientific">Aromatoleum aromaticum (strain DSM 19018 / LMG 30748 / EbN1)</name>
    <name type="common">Azoarcus sp. (strain EbN1)</name>
    <dbReference type="NCBI Taxonomy" id="76114"/>
    <lineage>
        <taxon>Bacteria</taxon>
        <taxon>Pseudomonadati</taxon>
        <taxon>Pseudomonadota</taxon>
        <taxon>Betaproteobacteria</taxon>
        <taxon>Rhodocyclales</taxon>
        <taxon>Rhodocyclaceae</taxon>
        <taxon>Aromatoleum</taxon>
    </lineage>
</organism>
<dbReference type="AlphaFoldDB" id="Q5P007"/>
<evidence type="ECO:0000313" key="5">
    <source>
        <dbReference type="EMBL" id="CAI09357.1"/>
    </source>
</evidence>